<dbReference type="Gene3D" id="3.40.50.11840">
    <property type="entry name" value="Diphthamide synthesis DPH1/DPH2 domain 1"/>
    <property type="match status" value="1"/>
</dbReference>
<evidence type="ECO:0000256" key="8">
    <source>
        <dbReference type="SAM" id="MobiDB-lite"/>
    </source>
</evidence>
<evidence type="ECO:0000256" key="3">
    <source>
        <dbReference type="ARBA" id="ARBA00006179"/>
    </source>
</evidence>
<keyword evidence="5 7" id="KW-0408">Iron</keyword>
<dbReference type="SFLD" id="SFLDG01121">
    <property type="entry name" value="Diphthamide_biosynthesis"/>
    <property type="match status" value="1"/>
</dbReference>
<dbReference type="InterPro" id="IPR016435">
    <property type="entry name" value="DPH1/DPH2"/>
</dbReference>
<feature type="region of interest" description="Disordered" evidence="8">
    <location>
        <begin position="523"/>
        <end position="563"/>
    </location>
</feature>
<organism evidence="9 10">
    <name type="scientific">Myxozyma melibiosi</name>
    <dbReference type="NCBI Taxonomy" id="54550"/>
    <lineage>
        <taxon>Eukaryota</taxon>
        <taxon>Fungi</taxon>
        <taxon>Dikarya</taxon>
        <taxon>Ascomycota</taxon>
        <taxon>Saccharomycotina</taxon>
        <taxon>Lipomycetes</taxon>
        <taxon>Lipomycetales</taxon>
        <taxon>Lipomycetaceae</taxon>
        <taxon>Myxozyma</taxon>
    </lineage>
</organism>
<accession>A0ABR1F041</accession>
<keyword evidence="7" id="KW-0963">Cytoplasm</keyword>
<evidence type="ECO:0000256" key="2">
    <source>
        <dbReference type="ARBA" id="ARBA00005156"/>
    </source>
</evidence>
<comment type="cofactor">
    <cofactor evidence="1">
        <name>[4Fe-4S] cluster</name>
        <dbReference type="ChEBI" id="CHEBI:49883"/>
    </cofactor>
</comment>
<dbReference type="Gene3D" id="3.40.50.11860">
    <property type="entry name" value="Diphthamide synthesis DPH1/DPH2 domain 3"/>
    <property type="match status" value="1"/>
</dbReference>
<comment type="similarity">
    <text evidence="3 7">Belongs to the DPH1/DPH2 family. DPH2 subfamily.</text>
</comment>
<evidence type="ECO:0000313" key="9">
    <source>
        <dbReference type="EMBL" id="KAK7203215.1"/>
    </source>
</evidence>
<dbReference type="EMBL" id="JBBJBU010000013">
    <property type="protein sequence ID" value="KAK7203215.1"/>
    <property type="molecule type" value="Genomic_DNA"/>
</dbReference>
<evidence type="ECO:0000313" key="10">
    <source>
        <dbReference type="Proteomes" id="UP001498771"/>
    </source>
</evidence>
<feature type="compositionally biased region" description="Polar residues" evidence="8">
    <location>
        <begin position="475"/>
        <end position="495"/>
    </location>
</feature>
<keyword evidence="6 7" id="KW-0411">Iron-sulfur</keyword>
<feature type="compositionally biased region" description="Basic and acidic residues" evidence="8">
    <location>
        <begin position="538"/>
        <end position="550"/>
    </location>
</feature>
<dbReference type="InterPro" id="IPR010014">
    <property type="entry name" value="DHP2"/>
</dbReference>
<dbReference type="PANTHER" id="PTHR10762:SF2">
    <property type="entry name" value="2-(3-AMINO-3-CARBOXYPROPYL)HISTIDINE SYNTHASE SUBUNIT 2"/>
    <property type="match status" value="1"/>
</dbReference>
<sequence>MASVAPALSTEPEYFKVTARPESEAPPRDKVTAQYHLPQLAKTISRCRYKRVALQFPDRLLPHSTVVARVLAEELEAVADGAEQVAEVFVLGDTSYSECCVDEIAAQHVNADVVVHVGVACLSPVVSTPVIYLFGEEDLDIETVASSFRAEIEDKSAHVLIVAETPYQAHVDRLHSLLSAEYPNILTTIPAFSESAPRSLDLEDSSSAAATPSEIIIPPLLTAAGKTTHTVRSDVPNRSHPPLAAPLQDYTLFHIGTLPPAAHLHLSTLLSQKPIIIDPATAKPITSPLMPLARRYQTMMTARAASTIGILVNTLSLRNSAALIDALKESIRSAGKKHYVIAVGKPNVAKLANFDVVDVWVIVGCARGGVILDRHGEYYKPIVTPYELKLALKREVEWGGGEWVLEFEKILALGDDAEDEDEDGEDGDEGDDDEDAPPEFDPVTGRYVSSRPLLANTRQKRTAKHVQVELESNDSKTIGSSADKPSSSLISTKGNAGQLATRGSQHYSTAAAYLQNRSFWKGLGSDFQDEDEDEDEGGEKRAGAKLEDGRSGIARGYVNPTDN</sequence>
<feature type="compositionally biased region" description="Acidic residues" evidence="8">
    <location>
        <begin position="415"/>
        <end position="438"/>
    </location>
</feature>
<name>A0ABR1F041_9ASCO</name>
<dbReference type="PANTHER" id="PTHR10762">
    <property type="entry name" value="DIPHTHAMIDE BIOSYNTHESIS PROTEIN"/>
    <property type="match status" value="1"/>
</dbReference>
<protein>
    <recommendedName>
        <fullName evidence="7">2-(3-amino-3-carboxypropyl)histidine synthase subunit 2</fullName>
    </recommendedName>
</protein>
<keyword evidence="10" id="KW-1185">Reference proteome</keyword>
<dbReference type="NCBIfam" id="TIGR00322">
    <property type="entry name" value="diphth2_R"/>
    <property type="match status" value="1"/>
</dbReference>
<comment type="function">
    <text evidence="7">Required for the first step of diphthamide biosynthesis, a post-translational modification of histidine which occurs in elongation factor 2. DPH1 and DPH2 transfer a 3-amino-3-carboxypropyl (ACP) group from S-adenosyl-L-methionine (SAM) to a histidine residue, the reaction is assisted by a reduction system comprising DPH3 and a NADH-dependent reductase. Facilitates the reduction of the catalytic iron-sulfur cluster found in the DPH1 subunit.</text>
</comment>
<gene>
    <name evidence="9" type="ORF">BZA70DRAFT_284130</name>
</gene>
<comment type="subcellular location">
    <subcellularLocation>
        <location evidence="7">Cytoplasm</location>
    </subcellularLocation>
</comment>
<feature type="region of interest" description="Disordered" evidence="8">
    <location>
        <begin position="415"/>
        <end position="497"/>
    </location>
</feature>
<dbReference type="GeneID" id="90039069"/>
<dbReference type="InterPro" id="IPR042263">
    <property type="entry name" value="DPH1/DPH2_1"/>
</dbReference>
<evidence type="ECO:0000256" key="1">
    <source>
        <dbReference type="ARBA" id="ARBA00001966"/>
    </source>
</evidence>
<keyword evidence="4 7" id="KW-0479">Metal-binding</keyword>
<dbReference type="NCBIfam" id="TIGR00272">
    <property type="entry name" value="DPH2"/>
    <property type="match status" value="1"/>
</dbReference>
<dbReference type="SFLD" id="SFLDF00408">
    <property type="entry name" value="Diphthamide_biosynthesis_famil"/>
    <property type="match status" value="1"/>
</dbReference>
<dbReference type="RefSeq" id="XP_064766248.1">
    <property type="nucleotide sequence ID" value="XM_064913557.1"/>
</dbReference>
<dbReference type="Pfam" id="PF01866">
    <property type="entry name" value="Diphthamide_syn"/>
    <property type="match status" value="1"/>
</dbReference>
<evidence type="ECO:0000256" key="6">
    <source>
        <dbReference type="ARBA" id="ARBA00023014"/>
    </source>
</evidence>
<evidence type="ECO:0000256" key="5">
    <source>
        <dbReference type="ARBA" id="ARBA00023004"/>
    </source>
</evidence>
<feature type="compositionally biased region" description="Acidic residues" evidence="8">
    <location>
        <begin position="527"/>
        <end position="537"/>
    </location>
</feature>
<evidence type="ECO:0000256" key="4">
    <source>
        <dbReference type="ARBA" id="ARBA00022723"/>
    </source>
</evidence>
<reference evidence="9 10" key="1">
    <citation type="submission" date="2024-03" db="EMBL/GenBank/DDBJ databases">
        <title>Genome-scale model development and genomic sequencing of the oleaginous clade Lipomyces.</title>
        <authorList>
            <consortium name="Lawrence Berkeley National Laboratory"/>
            <person name="Czajka J.J."/>
            <person name="Han Y."/>
            <person name="Kim J."/>
            <person name="Mondo S.J."/>
            <person name="Hofstad B.A."/>
            <person name="Robles A."/>
            <person name="Haridas S."/>
            <person name="Riley R."/>
            <person name="LaButti K."/>
            <person name="Pangilinan J."/>
            <person name="Andreopoulos W."/>
            <person name="Lipzen A."/>
            <person name="Yan J."/>
            <person name="Wang M."/>
            <person name="Ng V."/>
            <person name="Grigoriev I.V."/>
            <person name="Spatafora J.W."/>
            <person name="Magnuson J.K."/>
            <person name="Baker S.E."/>
            <person name="Pomraning K.R."/>
        </authorList>
    </citation>
    <scope>NUCLEOTIDE SEQUENCE [LARGE SCALE GENOMIC DNA]</scope>
    <source>
        <strain evidence="9 10">Phaff 52-87</strain>
    </source>
</reference>
<dbReference type="SFLD" id="SFLDS00032">
    <property type="entry name" value="Radical_SAM_3-amino-3-carboxyp"/>
    <property type="match status" value="1"/>
</dbReference>
<dbReference type="Proteomes" id="UP001498771">
    <property type="component" value="Unassembled WGS sequence"/>
</dbReference>
<comment type="caution">
    <text evidence="9">The sequence shown here is derived from an EMBL/GenBank/DDBJ whole genome shotgun (WGS) entry which is preliminary data.</text>
</comment>
<comment type="pathway">
    <text evidence="2 7">Protein modification; peptidyl-diphthamide biosynthesis.</text>
</comment>
<proteinExistence type="inferred from homology"/>
<dbReference type="InterPro" id="IPR042265">
    <property type="entry name" value="DPH1/DPH2_3"/>
</dbReference>
<evidence type="ECO:0000256" key="7">
    <source>
        <dbReference type="RuleBase" id="RU364133"/>
    </source>
</evidence>